<dbReference type="Pfam" id="PF01943">
    <property type="entry name" value="Polysacc_synt"/>
    <property type="match status" value="1"/>
</dbReference>
<feature type="transmembrane region" description="Helical" evidence="6">
    <location>
        <begin position="346"/>
        <end position="364"/>
    </location>
</feature>
<comment type="caution">
    <text evidence="7">The sequence shown here is derived from an EMBL/GenBank/DDBJ whole genome shotgun (WGS) entry which is preliminary data.</text>
</comment>
<feature type="transmembrane region" description="Helical" evidence="6">
    <location>
        <begin position="62"/>
        <end position="85"/>
    </location>
</feature>
<dbReference type="EMBL" id="BJZP01000028">
    <property type="protein sequence ID" value="GEO86991.1"/>
    <property type="molecule type" value="Genomic_DNA"/>
</dbReference>
<dbReference type="PANTHER" id="PTHR30250">
    <property type="entry name" value="PST FAMILY PREDICTED COLANIC ACID TRANSPORTER"/>
    <property type="match status" value="1"/>
</dbReference>
<name>A0A512HNH2_9HYPH</name>
<evidence type="ECO:0000313" key="8">
    <source>
        <dbReference type="Proteomes" id="UP000321717"/>
    </source>
</evidence>
<dbReference type="RefSeq" id="WP_147181857.1">
    <property type="nucleotide sequence ID" value="NZ_BJZP01000028.1"/>
</dbReference>
<accession>A0A512HNH2</accession>
<feature type="transmembrane region" description="Helical" evidence="6">
    <location>
        <begin position="124"/>
        <end position="144"/>
    </location>
</feature>
<comment type="subcellular location">
    <subcellularLocation>
        <location evidence="1">Cell membrane</location>
        <topology evidence="1">Multi-pass membrane protein</topology>
    </subcellularLocation>
</comment>
<feature type="transmembrane region" description="Helical" evidence="6">
    <location>
        <begin position="97"/>
        <end position="118"/>
    </location>
</feature>
<reference evidence="7 8" key="1">
    <citation type="submission" date="2019-07" db="EMBL/GenBank/DDBJ databases">
        <title>Whole genome shotgun sequence of Rhizobium naphthalenivorans NBRC 107585.</title>
        <authorList>
            <person name="Hosoyama A."/>
            <person name="Uohara A."/>
            <person name="Ohji S."/>
            <person name="Ichikawa N."/>
        </authorList>
    </citation>
    <scope>NUCLEOTIDE SEQUENCE [LARGE SCALE GENOMIC DNA]</scope>
    <source>
        <strain evidence="7 8">NBRC 107585</strain>
    </source>
</reference>
<feature type="transmembrane region" description="Helical" evidence="6">
    <location>
        <begin position="25"/>
        <end position="50"/>
    </location>
</feature>
<keyword evidence="2" id="KW-1003">Cell membrane</keyword>
<dbReference type="GO" id="GO:0005886">
    <property type="term" value="C:plasma membrane"/>
    <property type="evidence" value="ECO:0007669"/>
    <property type="project" value="UniProtKB-SubCell"/>
</dbReference>
<evidence type="ECO:0000256" key="2">
    <source>
        <dbReference type="ARBA" id="ARBA00022475"/>
    </source>
</evidence>
<proteinExistence type="predicted"/>
<keyword evidence="5 6" id="KW-0472">Membrane</keyword>
<evidence type="ECO:0000256" key="4">
    <source>
        <dbReference type="ARBA" id="ARBA00022989"/>
    </source>
</evidence>
<gene>
    <name evidence="7" type="ORF">RNA01_39230</name>
</gene>
<dbReference type="OrthoDB" id="7267641at2"/>
<feature type="transmembrane region" description="Helical" evidence="6">
    <location>
        <begin position="165"/>
        <end position="188"/>
    </location>
</feature>
<sequence>MPSTKDERRLAKVVTFFLNASRHSLVVNTFSYTINFGLQLVIQLGFFMLISRTLGAEGYGVFVTITSVSVIAVILIGVGSEYLLVHRVAVDPQLFPVYFGHALIMMAVTFPLVAIPTVVVLRQIVGDAIGLLPLVVIILTDLIFTRLNVLAAQAYMAFDRANKQLAINVMMMLSKLGFLAVAAFFGGLTVSTWAWWYFAAGALSASVAVAMVLRDLGRPVFTIVRKDLGLASLYCLEFLSVGSMKDLDKPVIMHTLGAEAGGQYAAGFRIVDAASAPVRAFLYATYTRHFRHAAGGRNSSLAFGVKLLPIAVGLALPVAAGLFIIADYIPRVLGADFNGTPEIVKALAFYPLLMGLSGIGADLLRALGHQRVRMALLIISSLALVPVVWIGIGYGGLVGAAYFRLILQTALTLLTWMTILLFKPQPRSDVSNR</sequence>
<feature type="transmembrane region" description="Helical" evidence="6">
    <location>
        <begin position="307"/>
        <end position="326"/>
    </location>
</feature>
<protein>
    <submittedName>
        <fullName evidence="7">Polysaccharide biosynthesis protein</fullName>
    </submittedName>
</protein>
<evidence type="ECO:0000256" key="3">
    <source>
        <dbReference type="ARBA" id="ARBA00022692"/>
    </source>
</evidence>
<keyword evidence="3 6" id="KW-0812">Transmembrane</keyword>
<evidence type="ECO:0000256" key="1">
    <source>
        <dbReference type="ARBA" id="ARBA00004651"/>
    </source>
</evidence>
<keyword evidence="8" id="KW-1185">Reference proteome</keyword>
<evidence type="ECO:0000256" key="6">
    <source>
        <dbReference type="SAM" id="Phobius"/>
    </source>
</evidence>
<dbReference type="PANTHER" id="PTHR30250:SF11">
    <property type="entry name" value="O-ANTIGEN TRANSPORTER-RELATED"/>
    <property type="match status" value="1"/>
</dbReference>
<dbReference type="InterPro" id="IPR002797">
    <property type="entry name" value="Polysacc_synth"/>
</dbReference>
<dbReference type="InterPro" id="IPR050833">
    <property type="entry name" value="Poly_Biosynth_Transport"/>
</dbReference>
<dbReference type="Proteomes" id="UP000321717">
    <property type="component" value="Unassembled WGS sequence"/>
</dbReference>
<evidence type="ECO:0000256" key="5">
    <source>
        <dbReference type="ARBA" id="ARBA00023136"/>
    </source>
</evidence>
<organism evidence="7 8">
    <name type="scientific">Ciceribacter naphthalenivorans</name>
    <dbReference type="NCBI Taxonomy" id="1118451"/>
    <lineage>
        <taxon>Bacteria</taxon>
        <taxon>Pseudomonadati</taxon>
        <taxon>Pseudomonadota</taxon>
        <taxon>Alphaproteobacteria</taxon>
        <taxon>Hyphomicrobiales</taxon>
        <taxon>Rhizobiaceae</taxon>
        <taxon>Ciceribacter</taxon>
    </lineage>
</organism>
<feature type="transmembrane region" description="Helical" evidence="6">
    <location>
        <begin position="194"/>
        <end position="213"/>
    </location>
</feature>
<feature type="transmembrane region" description="Helical" evidence="6">
    <location>
        <begin position="376"/>
        <end position="395"/>
    </location>
</feature>
<dbReference type="AlphaFoldDB" id="A0A512HNH2"/>
<keyword evidence="4 6" id="KW-1133">Transmembrane helix</keyword>
<evidence type="ECO:0000313" key="7">
    <source>
        <dbReference type="EMBL" id="GEO86991.1"/>
    </source>
</evidence>
<feature type="transmembrane region" description="Helical" evidence="6">
    <location>
        <begin position="401"/>
        <end position="422"/>
    </location>
</feature>